<evidence type="ECO:0000313" key="3">
    <source>
        <dbReference type="EMBL" id="KAJ1160645.1"/>
    </source>
</evidence>
<dbReference type="Proteomes" id="UP001066276">
    <property type="component" value="Chromosome 4_2"/>
</dbReference>
<keyword evidence="1" id="KW-0175">Coiled coil</keyword>
<accession>A0AAV7SA52</accession>
<comment type="caution">
    <text evidence="3">The sequence shown here is derived from an EMBL/GenBank/DDBJ whole genome shotgun (WGS) entry which is preliminary data.</text>
</comment>
<evidence type="ECO:0000313" key="4">
    <source>
        <dbReference type="Proteomes" id="UP001066276"/>
    </source>
</evidence>
<proteinExistence type="predicted"/>
<dbReference type="AlphaFoldDB" id="A0AAV7SA52"/>
<feature type="coiled-coil region" evidence="1">
    <location>
        <begin position="162"/>
        <end position="189"/>
    </location>
</feature>
<gene>
    <name evidence="3" type="ORF">NDU88_001140</name>
</gene>
<sequence>MVEHMGRGLAVLQDGHHVVRLSRAGAQICLQSWRIGCPRWLFILALHWEALGTSCVFRTGHSGARPAGGVRACGRVGGRAALPLSPPLNEGRGLGGCLIRRRGKPPALDTRGAGSAVEIEGPFSGPRGGTRPRAAGHSQAYPGARPGTLWETFKMVIRGVFLAKQHGMLRAIRQELADLEAQLTALEKQLYSNMSNALLAEFWGRLSEYEAAFRELSFLDKEARAHHYGEGKWTNRTLVEMLR</sequence>
<reference evidence="3" key="1">
    <citation type="journal article" date="2022" name="bioRxiv">
        <title>Sequencing and chromosome-scale assembly of the giantPleurodeles waltlgenome.</title>
        <authorList>
            <person name="Brown T."/>
            <person name="Elewa A."/>
            <person name="Iarovenko S."/>
            <person name="Subramanian E."/>
            <person name="Araus A.J."/>
            <person name="Petzold A."/>
            <person name="Susuki M."/>
            <person name="Suzuki K.-i.T."/>
            <person name="Hayashi T."/>
            <person name="Toyoda A."/>
            <person name="Oliveira C."/>
            <person name="Osipova E."/>
            <person name="Leigh N.D."/>
            <person name="Simon A."/>
            <person name="Yun M.H."/>
        </authorList>
    </citation>
    <scope>NUCLEOTIDE SEQUENCE</scope>
    <source>
        <strain evidence="3">20211129_DDA</strain>
        <tissue evidence="3">Liver</tissue>
    </source>
</reference>
<dbReference type="EMBL" id="JANPWB010000008">
    <property type="protein sequence ID" value="KAJ1160645.1"/>
    <property type="molecule type" value="Genomic_DNA"/>
</dbReference>
<evidence type="ECO:0000256" key="2">
    <source>
        <dbReference type="SAM" id="MobiDB-lite"/>
    </source>
</evidence>
<keyword evidence="4" id="KW-1185">Reference proteome</keyword>
<protein>
    <submittedName>
        <fullName evidence="3">Uncharacterized protein</fullName>
    </submittedName>
</protein>
<feature type="region of interest" description="Disordered" evidence="2">
    <location>
        <begin position="119"/>
        <end position="141"/>
    </location>
</feature>
<name>A0AAV7SA52_PLEWA</name>
<organism evidence="3 4">
    <name type="scientific">Pleurodeles waltl</name>
    <name type="common">Iberian ribbed newt</name>
    <dbReference type="NCBI Taxonomy" id="8319"/>
    <lineage>
        <taxon>Eukaryota</taxon>
        <taxon>Metazoa</taxon>
        <taxon>Chordata</taxon>
        <taxon>Craniata</taxon>
        <taxon>Vertebrata</taxon>
        <taxon>Euteleostomi</taxon>
        <taxon>Amphibia</taxon>
        <taxon>Batrachia</taxon>
        <taxon>Caudata</taxon>
        <taxon>Salamandroidea</taxon>
        <taxon>Salamandridae</taxon>
        <taxon>Pleurodelinae</taxon>
        <taxon>Pleurodeles</taxon>
    </lineage>
</organism>
<evidence type="ECO:0000256" key="1">
    <source>
        <dbReference type="SAM" id="Coils"/>
    </source>
</evidence>